<feature type="transmembrane region" description="Helical" evidence="1">
    <location>
        <begin position="248"/>
        <end position="275"/>
    </location>
</feature>
<reference evidence="4" key="1">
    <citation type="submission" date="2021-03" db="EMBL/GenBank/DDBJ databases">
        <title>Chromosome level genome of the anhydrobiotic midge Polypedilum vanderplanki.</title>
        <authorList>
            <person name="Yoshida Y."/>
            <person name="Kikawada T."/>
            <person name="Gusev O."/>
        </authorList>
    </citation>
    <scope>NUCLEOTIDE SEQUENCE</scope>
    <source>
        <strain evidence="4">NIAS01</strain>
        <tissue evidence="4">Whole body or cell culture</tissue>
    </source>
</reference>
<feature type="domain" description="Nose resistant-to-fluoxetine protein N-terminal" evidence="3">
    <location>
        <begin position="43"/>
        <end position="175"/>
    </location>
</feature>
<keyword evidence="1" id="KW-1133">Transmembrane helix</keyword>
<dbReference type="GO" id="GO:0016747">
    <property type="term" value="F:acyltransferase activity, transferring groups other than amino-acyl groups"/>
    <property type="evidence" value="ECO:0007669"/>
    <property type="project" value="InterPro"/>
</dbReference>
<dbReference type="Pfam" id="PF01757">
    <property type="entry name" value="Acyl_transf_3"/>
    <property type="match status" value="1"/>
</dbReference>
<dbReference type="InterPro" id="IPR052728">
    <property type="entry name" value="O2_lipid_transport_reg"/>
</dbReference>
<feature type="transmembrane region" description="Helical" evidence="1">
    <location>
        <begin position="186"/>
        <end position="211"/>
    </location>
</feature>
<feature type="signal peptide" evidence="2">
    <location>
        <begin position="1"/>
        <end position="19"/>
    </location>
</feature>
<organism evidence="4 5">
    <name type="scientific">Polypedilum vanderplanki</name>
    <name type="common">Sleeping chironomid midge</name>
    <dbReference type="NCBI Taxonomy" id="319348"/>
    <lineage>
        <taxon>Eukaryota</taxon>
        <taxon>Metazoa</taxon>
        <taxon>Ecdysozoa</taxon>
        <taxon>Arthropoda</taxon>
        <taxon>Hexapoda</taxon>
        <taxon>Insecta</taxon>
        <taxon>Pterygota</taxon>
        <taxon>Neoptera</taxon>
        <taxon>Endopterygota</taxon>
        <taxon>Diptera</taxon>
        <taxon>Nematocera</taxon>
        <taxon>Chironomoidea</taxon>
        <taxon>Chironomidae</taxon>
        <taxon>Chironominae</taxon>
        <taxon>Polypedilum</taxon>
        <taxon>Polypedilum</taxon>
    </lineage>
</organism>
<comment type="caution">
    <text evidence="4">The sequence shown here is derived from an EMBL/GenBank/DDBJ whole genome shotgun (WGS) entry which is preliminary data.</text>
</comment>
<keyword evidence="5" id="KW-1185">Reference proteome</keyword>
<feature type="transmembrane region" description="Helical" evidence="1">
    <location>
        <begin position="484"/>
        <end position="501"/>
    </location>
</feature>
<evidence type="ECO:0000313" key="4">
    <source>
        <dbReference type="EMBL" id="KAG5684438.1"/>
    </source>
</evidence>
<evidence type="ECO:0000259" key="3">
    <source>
        <dbReference type="SMART" id="SM00703"/>
    </source>
</evidence>
<feature type="transmembrane region" description="Helical" evidence="1">
    <location>
        <begin position="555"/>
        <end position="575"/>
    </location>
</feature>
<keyword evidence="1" id="KW-0812">Transmembrane</keyword>
<dbReference type="EMBL" id="JADBJN010000001">
    <property type="protein sequence ID" value="KAG5684438.1"/>
    <property type="molecule type" value="Genomic_DNA"/>
</dbReference>
<feature type="transmembrane region" description="Helical" evidence="1">
    <location>
        <begin position="403"/>
        <end position="423"/>
    </location>
</feature>
<dbReference type="AlphaFoldDB" id="A0A9J6CS35"/>
<proteinExistence type="predicted"/>
<accession>A0A9J6CS35</accession>
<dbReference type="PANTHER" id="PTHR11161">
    <property type="entry name" value="O-ACYLTRANSFERASE"/>
    <property type="match status" value="1"/>
</dbReference>
<name>A0A9J6CS35_POLVA</name>
<evidence type="ECO:0000256" key="2">
    <source>
        <dbReference type="SAM" id="SignalP"/>
    </source>
</evidence>
<dbReference type="Proteomes" id="UP001107558">
    <property type="component" value="Chromosome 1"/>
</dbReference>
<dbReference type="InterPro" id="IPR006621">
    <property type="entry name" value="Nose-resist-to-fluoxetine_N"/>
</dbReference>
<dbReference type="Pfam" id="PF20146">
    <property type="entry name" value="NRF"/>
    <property type="match status" value="1"/>
</dbReference>
<feature type="transmembrane region" description="Helical" evidence="1">
    <location>
        <begin position="513"/>
        <end position="535"/>
    </location>
</feature>
<dbReference type="OrthoDB" id="10006435at2759"/>
<feature type="transmembrane region" description="Helical" evidence="1">
    <location>
        <begin position="295"/>
        <end position="319"/>
    </location>
</feature>
<protein>
    <recommendedName>
        <fullName evidence="3">Nose resistant-to-fluoxetine protein N-terminal domain-containing protein</fullName>
    </recommendedName>
</protein>
<keyword evidence="1" id="KW-0472">Membrane</keyword>
<dbReference type="InterPro" id="IPR002656">
    <property type="entry name" value="Acyl_transf_3_dom"/>
</dbReference>
<feature type="transmembrane region" description="Helical" evidence="1">
    <location>
        <begin position="430"/>
        <end position="449"/>
    </location>
</feature>
<evidence type="ECO:0000256" key="1">
    <source>
        <dbReference type="SAM" id="Phobius"/>
    </source>
</evidence>
<dbReference type="PANTHER" id="PTHR11161:SF71">
    <property type="entry name" value="NOSE RESISTANT-TO-FLUOXETINE PROTEIN N-TERMINAL DOMAIN-CONTAINING PROTEIN"/>
    <property type="match status" value="1"/>
</dbReference>
<feature type="chain" id="PRO_5039944441" description="Nose resistant-to-fluoxetine protein N-terminal domain-containing protein" evidence="2">
    <location>
        <begin position="20"/>
        <end position="690"/>
    </location>
</feature>
<gene>
    <name evidence="4" type="ORF">PVAND_013672</name>
</gene>
<feature type="transmembrane region" description="Helical" evidence="1">
    <location>
        <begin position="627"/>
        <end position="646"/>
    </location>
</feature>
<keyword evidence="2" id="KW-0732">Signal</keyword>
<evidence type="ECO:0000313" key="5">
    <source>
        <dbReference type="Proteomes" id="UP001107558"/>
    </source>
</evidence>
<feature type="transmembrane region" description="Helical" evidence="1">
    <location>
        <begin position="339"/>
        <end position="358"/>
    </location>
</feature>
<feature type="transmembrane region" description="Helical" evidence="1">
    <location>
        <begin position="587"/>
        <end position="607"/>
    </location>
</feature>
<dbReference type="SMART" id="SM00703">
    <property type="entry name" value="NRF"/>
    <property type="match status" value="1"/>
</dbReference>
<sequence>MKIFNFIVYLIALLCVVECTQKFTEDELIIFRIFDAVNEFDLSSKCKSDLNETFNGYQNHKAWAIAMYDSSVKSPVGIEYGAEFQLGNFDQCMNISTNFDRDGVNIEPKYCLLDVKIDDYNVRSAAYRNREIKNSTLIHWAICVPSSCSNHDVIHFMKFITGRDEVTVDPKKCQVRETLRVSWIDILFGFILLSFLSIVVFCTICHFVKIYTAKNGQLRKSAGCEEIIKSFSIIENIKKLGKESNDEYGLSCVNGIKAVGMFCIIAGHALVFLLGGPMQNTDFYEKQSKLLQNAFILNSPLLVDSFLLLSGFLFTRLVLIEMDKRRGKINFLLIYIFRYIRLTPAYIMMIGLYSTWFIKIGDGPLWKQRISLEQERCMSSWWKNILYINNYYGNDALCLFQSWYLAADTQLFLLAPLLIYPLWRNRKLGLYLTGIVALISIVIPFYVTYTNNLDPTFMIFQEEISDLSANDYFINTYGKTHMRAISYIFGILAGYIGYYVYKNNVKIPKRVRNFMWIFSFSVGFISMYYVTLFYIPTYHSTNLERALYNCLHRLGWAIFTGWLVLGCVTSKGNALKSFFNASFLVPLSRLTYCAYLTNGFIELYLAASVRTPKYMSIPSLTGETLSHVSLTFLAALILCLMFESPIHGIEKILLRRHVPRENKTCESNDLSDCAISTSSGHTISTSEASA</sequence>